<evidence type="ECO:0000256" key="2">
    <source>
        <dbReference type="PROSITE-ProRule" id="PRU00035"/>
    </source>
</evidence>
<keyword evidence="1 2" id="KW-0103">Bromodomain</keyword>
<dbReference type="GO" id="GO:0000123">
    <property type="term" value="C:histone acetyltransferase complex"/>
    <property type="evidence" value="ECO:0007669"/>
    <property type="project" value="TreeGrafter"/>
</dbReference>
<feature type="region of interest" description="Disordered" evidence="3">
    <location>
        <begin position="676"/>
        <end position="695"/>
    </location>
</feature>
<dbReference type="InterPro" id="IPR037800">
    <property type="entry name" value="GCN5"/>
</dbReference>
<dbReference type="Pfam" id="PF00439">
    <property type="entry name" value="Bromodomain"/>
    <property type="match status" value="1"/>
</dbReference>
<feature type="domain" description="Bromo" evidence="4">
    <location>
        <begin position="208"/>
        <end position="280"/>
    </location>
</feature>
<dbReference type="Gene3D" id="1.20.920.10">
    <property type="entry name" value="Bromodomain-like"/>
    <property type="match status" value="1"/>
</dbReference>
<evidence type="ECO:0000313" key="5">
    <source>
        <dbReference type="EMBL" id="KAK2613367.1"/>
    </source>
</evidence>
<organism evidence="5 6">
    <name type="scientific">Phomopsis amygdali</name>
    <name type="common">Fusicoccum amygdali</name>
    <dbReference type="NCBI Taxonomy" id="1214568"/>
    <lineage>
        <taxon>Eukaryota</taxon>
        <taxon>Fungi</taxon>
        <taxon>Dikarya</taxon>
        <taxon>Ascomycota</taxon>
        <taxon>Pezizomycotina</taxon>
        <taxon>Sordariomycetes</taxon>
        <taxon>Sordariomycetidae</taxon>
        <taxon>Diaporthales</taxon>
        <taxon>Diaporthaceae</taxon>
        <taxon>Diaporthe</taxon>
    </lineage>
</organism>
<dbReference type="EMBL" id="JAUJFL010000001">
    <property type="protein sequence ID" value="KAK2613367.1"/>
    <property type="molecule type" value="Genomic_DNA"/>
</dbReference>
<feature type="compositionally biased region" description="Polar residues" evidence="3">
    <location>
        <begin position="563"/>
        <end position="573"/>
    </location>
</feature>
<keyword evidence="6" id="KW-1185">Reference proteome</keyword>
<comment type="caution">
    <text evidence="5">The sequence shown here is derived from an EMBL/GenBank/DDBJ whole genome shotgun (WGS) entry which is preliminary data.</text>
</comment>
<feature type="compositionally biased region" description="Polar residues" evidence="3">
    <location>
        <begin position="369"/>
        <end position="378"/>
    </location>
</feature>
<dbReference type="InterPro" id="IPR036427">
    <property type="entry name" value="Bromodomain-like_sf"/>
</dbReference>
<dbReference type="AlphaFoldDB" id="A0AAD9W6Z1"/>
<dbReference type="PANTHER" id="PTHR45750:SF3">
    <property type="entry name" value="HISTONE ACETYLTRANSFERASE"/>
    <property type="match status" value="1"/>
</dbReference>
<dbReference type="Proteomes" id="UP001265746">
    <property type="component" value="Unassembled WGS sequence"/>
</dbReference>
<dbReference type="PRINTS" id="PR00503">
    <property type="entry name" value="BROMODOMAIN"/>
</dbReference>
<evidence type="ECO:0000256" key="1">
    <source>
        <dbReference type="ARBA" id="ARBA00023117"/>
    </source>
</evidence>
<dbReference type="SMART" id="SM00297">
    <property type="entry name" value="BROMO"/>
    <property type="match status" value="1"/>
</dbReference>
<dbReference type="InterPro" id="IPR001487">
    <property type="entry name" value="Bromodomain"/>
</dbReference>
<dbReference type="PROSITE" id="PS50014">
    <property type="entry name" value="BROMODOMAIN_2"/>
    <property type="match status" value="1"/>
</dbReference>
<evidence type="ECO:0000313" key="6">
    <source>
        <dbReference type="Proteomes" id="UP001265746"/>
    </source>
</evidence>
<feature type="compositionally biased region" description="Polar residues" evidence="3">
    <location>
        <begin position="423"/>
        <end position="434"/>
    </location>
</feature>
<dbReference type="GO" id="GO:0045944">
    <property type="term" value="P:positive regulation of transcription by RNA polymerase II"/>
    <property type="evidence" value="ECO:0007669"/>
    <property type="project" value="TreeGrafter"/>
</dbReference>
<gene>
    <name evidence="5" type="ORF">N8I77_000285</name>
</gene>
<dbReference type="PANTHER" id="PTHR45750">
    <property type="entry name" value="GH11602P"/>
    <property type="match status" value="1"/>
</dbReference>
<reference evidence="5" key="1">
    <citation type="submission" date="2023-06" db="EMBL/GenBank/DDBJ databases">
        <authorList>
            <person name="Noh H."/>
        </authorList>
    </citation>
    <scope>NUCLEOTIDE SEQUENCE</scope>
    <source>
        <strain evidence="5">DUCC20226</strain>
    </source>
</reference>
<feature type="region of interest" description="Disordered" evidence="3">
    <location>
        <begin position="369"/>
        <end position="573"/>
    </location>
</feature>
<protein>
    <recommendedName>
        <fullName evidence="4">Bromo domain-containing protein</fullName>
    </recommendedName>
</protein>
<dbReference type="GO" id="GO:0010484">
    <property type="term" value="F:histone H3 acetyltransferase activity"/>
    <property type="evidence" value="ECO:0007669"/>
    <property type="project" value="TreeGrafter"/>
</dbReference>
<sequence>MEWRNLPDIDGPDYDPDNGKYGEYKGILTDVREHPELSAEVRLRRLDHLKAEIIPFWHRWAELDKKEKEDFMAVFLKYNGSDGIKMRFEKEYHEMKARATEQGDHKLIEMMDRRYAMPSLRAGKQSFLYNNRSFIEYDIELDSENNYRKGTRQSDRAKATENGQTHPKPPFNVHILEPEISEPHHHNANDEDNPYLKLPLLRIIHQLMNHKDAWPFMDRVDEAIAEDYFTIIKRPRDFRSIEQKLRTENWYGYGATAFFNDMLLVFHNCRLYNGPDSQYTKYADKLERLMKKLLREIEDIGMQLLTQYNAIVNIGPEDWPDPDWYSLQPGFNRHLPGFRPGVPDIDRGALLKEEVERCQARILQLQNHLGTKSSGTRTSTEERVVEGRMQPEGGSLKRPRDEDTEAAEDCRKNGDKRRRLTAGGTSDLVTSNAVPLQRTARKQPVSMGQVEADPSDSAGNAPDSFRGRQKRARTPDDDESDDNDGLEAGERHRPTAPKRQRLEKSRPSARMATSSPQAADPEPLGPGSTVPKAVSPVLDSEQHLSPAASPTSPRARGILSPSVEPSSQPLGFSRNTITMSKITKMGKRRPWLFEYSTAEGYGIYAFVECPASGCKHHFSSHPLRQGRAQDHISDCNQPLLDERDIVRQYARQVIKDRGRKSDLTIDWARRSNLNLLPSHLKTDHPENFPRAPASE</sequence>
<accession>A0AAD9W6Z1</accession>
<proteinExistence type="predicted"/>
<dbReference type="SUPFAM" id="SSF47370">
    <property type="entry name" value="Bromodomain"/>
    <property type="match status" value="1"/>
</dbReference>
<evidence type="ECO:0000259" key="4">
    <source>
        <dbReference type="PROSITE" id="PS50014"/>
    </source>
</evidence>
<feature type="region of interest" description="Disordered" evidence="3">
    <location>
        <begin position="146"/>
        <end position="170"/>
    </location>
</feature>
<feature type="compositionally biased region" description="Acidic residues" evidence="3">
    <location>
        <begin position="476"/>
        <end position="487"/>
    </location>
</feature>
<name>A0AAD9W6Z1_PHOAM</name>
<evidence type="ECO:0000256" key="3">
    <source>
        <dbReference type="SAM" id="MobiDB-lite"/>
    </source>
</evidence>